<dbReference type="Pfam" id="PF00128">
    <property type="entry name" value="Alpha-amylase"/>
    <property type="match status" value="2"/>
</dbReference>
<accession>A0ABS4H0C7</accession>
<evidence type="ECO:0000256" key="10">
    <source>
        <dbReference type="HAMAP-Rule" id="MF_00685"/>
    </source>
</evidence>
<dbReference type="InterPro" id="IPR006407">
    <property type="entry name" value="GlgB"/>
</dbReference>
<keyword evidence="7 10" id="KW-0808">Transferase</keyword>
<feature type="active site" description="Proton donor" evidence="10">
    <location>
        <position position="364"/>
    </location>
</feature>
<comment type="caution">
    <text evidence="12">The sequence shown here is derived from an EMBL/GenBank/DDBJ whole genome shotgun (WGS) entry which is preliminary data.</text>
</comment>
<comment type="function">
    <text evidence="2 10">Catalyzes the formation of the alpha-1,6-glucosidic linkages in glycogen by scission of a 1,4-alpha-linked oligosaccharide from growing alpha-1,4-glucan chains and the subsequent attachment of the oligosaccharide to the alpha-1,6 position.</text>
</comment>
<dbReference type="InterPro" id="IPR017853">
    <property type="entry name" value="GH"/>
</dbReference>
<dbReference type="NCBIfam" id="NF008967">
    <property type="entry name" value="PRK12313.1"/>
    <property type="match status" value="1"/>
</dbReference>
<evidence type="ECO:0000313" key="13">
    <source>
        <dbReference type="Proteomes" id="UP001519273"/>
    </source>
</evidence>
<dbReference type="CDD" id="cd02855">
    <property type="entry name" value="E_set_GBE_prok_N"/>
    <property type="match status" value="1"/>
</dbReference>
<comment type="similarity">
    <text evidence="4 10">Belongs to the glycosyl hydrolase 13 family. GlgB subfamily.</text>
</comment>
<dbReference type="Proteomes" id="UP001519273">
    <property type="component" value="Unassembled WGS sequence"/>
</dbReference>
<gene>
    <name evidence="10" type="primary">glgB</name>
    <name evidence="12" type="ORF">J2Z20_000812</name>
</gene>
<evidence type="ECO:0000256" key="6">
    <source>
        <dbReference type="ARBA" id="ARBA00022676"/>
    </source>
</evidence>
<keyword evidence="8 10" id="KW-0320">Glycogen biosynthesis</keyword>
<evidence type="ECO:0000259" key="11">
    <source>
        <dbReference type="SMART" id="SM00642"/>
    </source>
</evidence>
<dbReference type="Gene3D" id="3.20.20.80">
    <property type="entry name" value="Glycosidases"/>
    <property type="match status" value="1"/>
</dbReference>
<sequence length="641" mass="74687">MSNYQKANIFSPETVYLFHEGTLYHSYRMLGAHLVEEDNQRGVRFSVWAPNAKHVGIASDFNDWNGDNDPLFKIPNSGIWTRFFPGLTNGIIYKYDITALDGQRMLKADPYAFYAEVRPATASIVQSIEGYEWKDAAWRHHQKAPYQRPLNIYEVHFGTWRQKKDGSFYNYREMADLLIPYVVDMGYTHIEIMPLAEHPYDLSWGYQCTGYFAPTSRYGKPHDLMYFIDRCHQAGIGVILDWVPGHFAKDEYGLRLFDGTPLYEYADSLKAEKPGWGTLTFDYSKPEVRSFLTSNAMYWFDMYHIDGLRVDAVTSMLRLDFEKNEGQWRANEHGGKENLEAVAFLKQLNQVIFHYYPHALMMAEESSAWPKVTAPVHKGGLGFNYKWSMGWMNDTLKYIEQPFEQRPHHHSLLTFPLFYAFEENYTLPLSHDEVVHGKKSLLNKMPGTYEEKFAGLRVLLGYQMTFPGKKLLFMGGEFGQFIEWRDEYELDWLLLDYEMHRKMLAYTKALNQLYLQHKALWERDHEMGGYEWISPHDASQSVISFIRKGKKANDTLHIIINFSPVARENYRIGVAKAGEYVQIFSSADEKYGGAGVGNLPLLQSEKKKWHDRPNSLECFVPPLSITIFKKVITQNYRRKYS</sequence>
<dbReference type="Gene3D" id="2.60.40.1180">
    <property type="entry name" value="Golgi alpha-mannosidase II"/>
    <property type="match status" value="1"/>
</dbReference>
<dbReference type="PANTHER" id="PTHR43651:SF3">
    <property type="entry name" value="1,4-ALPHA-GLUCAN-BRANCHING ENZYME"/>
    <property type="match status" value="1"/>
</dbReference>
<feature type="domain" description="Glycosyl hydrolase family 13 catalytic" evidence="11">
    <location>
        <begin position="167"/>
        <end position="516"/>
    </location>
</feature>
<dbReference type="InterPro" id="IPR013780">
    <property type="entry name" value="Glyco_hydro_b"/>
</dbReference>
<proteinExistence type="inferred from homology"/>
<evidence type="ECO:0000256" key="4">
    <source>
        <dbReference type="ARBA" id="ARBA00009000"/>
    </source>
</evidence>
<dbReference type="CDD" id="cd11322">
    <property type="entry name" value="AmyAc_Glg_BE"/>
    <property type="match status" value="1"/>
</dbReference>
<evidence type="ECO:0000256" key="8">
    <source>
        <dbReference type="ARBA" id="ARBA00023056"/>
    </source>
</evidence>
<dbReference type="NCBIfam" id="NF003811">
    <property type="entry name" value="PRK05402.1"/>
    <property type="match status" value="1"/>
</dbReference>
<dbReference type="InterPro" id="IPR037439">
    <property type="entry name" value="Branching_enzy"/>
</dbReference>
<feature type="active site" description="Nucleophile" evidence="10">
    <location>
        <position position="311"/>
    </location>
</feature>
<dbReference type="SMART" id="SM00642">
    <property type="entry name" value="Aamy"/>
    <property type="match status" value="1"/>
</dbReference>
<dbReference type="Pfam" id="PF02806">
    <property type="entry name" value="Alpha-amylase_C"/>
    <property type="match status" value="1"/>
</dbReference>
<evidence type="ECO:0000256" key="2">
    <source>
        <dbReference type="ARBA" id="ARBA00002953"/>
    </source>
</evidence>
<evidence type="ECO:0000256" key="3">
    <source>
        <dbReference type="ARBA" id="ARBA00004964"/>
    </source>
</evidence>
<dbReference type="NCBIfam" id="TIGR01515">
    <property type="entry name" value="branching_enzym"/>
    <property type="match status" value="1"/>
</dbReference>
<dbReference type="PIRSF" id="PIRSF000463">
    <property type="entry name" value="GlgB"/>
    <property type="match status" value="1"/>
</dbReference>
<dbReference type="SUPFAM" id="SSF51011">
    <property type="entry name" value="Glycosyl hydrolase domain"/>
    <property type="match status" value="1"/>
</dbReference>
<dbReference type="GO" id="GO:0003844">
    <property type="term" value="F:1,4-alpha-glucan branching enzyme activity"/>
    <property type="evidence" value="ECO:0007669"/>
    <property type="project" value="UniProtKB-EC"/>
</dbReference>
<organism evidence="12 13">
    <name type="scientific">Paenibacillus sediminis</name>
    <dbReference type="NCBI Taxonomy" id="664909"/>
    <lineage>
        <taxon>Bacteria</taxon>
        <taxon>Bacillati</taxon>
        <taxon>Bacillota</taxon>
        <taxon>Bacilli</taxon>
        <taxon>Bacillales</taxon>
        <taxon>Paenibacillaceae</taxon>
        <taxon>Paenibacillus</taxon>
    </lineage>
</organism>
<dbReference type="EC" id="2.4.1.18" evidence="10"/>
<reference evidence="12 13" key="1">
    <citation type="submission" date="2021-03" db="EMBL/GenBank/DDBJ databases">
        <title>Genomic Encyclopedia of Type Strains, Phase IV (KMG-IV): sequencing the most valuable type-strain genomes for metagenomic binning, comparative biology and taxonomic classification.</title>
        <authorList>
            <person name="Goeker M."/>
        </authorList>
    </citation>
    <scope>NUCLEOTIDE SEQUENCE [LARGE SCALE GENOMIC DNA]</scope>
    <source>
        <strain evidence="12 13">DSM 23491</strain>
    </source>
</reference>
<keyword evidence="6 10" id="KW-0328">Glycosyltransferase</keyword>
<dbReference type="Pfam" id="PF02922">
    <property type="entry name" value="CBM_48"/>
    <property type="match status" value="1"/>
</dbReference>
<evidence type="ECO:0000256" key="1">
    <source>
        <dbReference type="ARBA" id="ARBA00000826"/>
    </source>
</evidence>
<comment type="subunit">
    <text evidence="10">Monomer.</text>
</comment>
<evidence type="ECO:0000256" key="9">
    <source>
        <dbReference type="ARBA" id="ARBA00023277"/>
    </source>
</evidence>
<keyword evidence="13" id="KW-1185">Reference proteome</keyword>
<dbReference type="SUPFAM" id="SSF81296">
    <property type="entry name" value="E set domains"/>
    <property type="match status" value="1"/>
</dbReference>
<name>A0ABS4H0C7_9BACL</name>
<dbReference type="InterPro" id="IPR044143">
    <property type="entry name" value="GlgB_N_E_set_prok"/>
</dbReference>
<keyword evidence="9 10" id="KW-0119">Carbohydrate metabolism</keyword>
<dbReference type="EMBL" id="JAGGKP010000001">
    <property type="protein sequence ID" value="MBP1935951.1"/>
    <property type="molecule type" value="Genomic_DNA"/>
</dbReference>
<dbReference type="Gene3D" id="2.60.40.10">
    <property type="entry name" value="Immunoglobulins"/>
    <property type="match status" value="1"/>
</dbReference>
<dbReference type="InterPro" id="IPR006048">
    <property type="entry name" value="A-amylase/branching_C"/>
</dbReference>
<evidence type="ECO:0000256" key="5">
    <source>
        <dbReference type="ARBA" id="ARBA00022600"/>
    </source>
</evidence>
<dbReference type="InterPro" id="IPR014756">
    <property type="entry name" value="Ig_E-set"/>
</dbReference>
<evidence type="ECO:0000256" key="7">
    <source>
        <dbReference type="ARBA" id="ARBA00022679"/>
    </source>
</evidence>
<dbReference type="SUPFAM" id="SSF51445">
    <property type="entry name" value="(Trans)glycosidases"/>
    <property type="match status" value="1"/>
</dbReference>
<dbReference type="RefSeq" id="WP_209845652.1">
    <property type="nucleotide sequence ID" value="NZ_CBCRVE010000001.1"/>
</dbReference>
<comment type="catalytic activity">
    <reaction evidence="1 10">
        <text>Transfers a segment of a (1-&gt;4)-alpha-D-glucan chain to a primary hydroxy group in a similar glucan chain.</text>
        <dbReference type="EC" id="2.4.1.18"/>
    </reaction>
</comment>
<evidence type="ECO:0000313" key="12">
    <source>
        <dbReference type="EMBL" id="MBP1935951.1"/>
    </source>
</evidence>
<dbReference type="InterPro" id="IPR006047">
    <property type="entry name" value="GH13_cat_dom"/>
</dbReference>
<keyword evidence="5 10" id="KW-0321">Glycogen metabolism</keyword>
<dbReference type="HAMAP" id="MF_00685">
    <property type="entry name" value="GlgB"/>
    <property type="match status" value="1"/>
</dbReference>
<comment type="pathway">
    <text evidence="3 10">Glycan biosynthesis; glycogen biosynthesis.</text>
</comment>
<dbReference type="InterPro" id="IPR013783">
    <property type="entry name" value="Ig-like_fold"/>
</dbReference>
<protein>
    <recommendedName>
        <fullName evidence="10">1,4-alpha-glucan branching enzyme GlgB</fullName>
        <ecNumber evidence="10">2.4.1.18</ecNumber>
    </recommendedName>
    <alternativeName>
        <fullName evidence="10">1,4-alpha-D-glucan:1,4-alpha-D-glucan 6-glucosyl-transferase</fullName>
    </alternativeName>
    <alternativeName>
        <fullName evidence="10">Alpha-(1-&gt;4)-glucan branching enzyme</fullName>
    </alternativeName>
    <alternativeName>
        <fullName evidence="10">Glycogen branching enzyme</fullName>
        <shortName evidence="10">BE</shortName>
    </alternativeName>
</protein>
<dbReference type="InterPro" id="IPR004193">
    <property type="entry name" value="Glyco_hydro_13_N"/>
</dbReference>
<dbReference type="PANTHER" id="PTHR43651">
    <property type="entry name" value="1,4-ALPHA-GLUCAN-BRANCHING ENZYME"/>
    <property type="match status" value="1"/>
</dbReference>